<reference evidence="2" key="1">
    <citation type="submission" date="2018-05" db="EMBL/GenBank/DDBJ databases">
        <title>Effector identification in a new, highly contiguous assembly of the strawberry crown rot pathogen Phytophthora cactorum.</title>
        <authorList>
            <person name="Armitage A.D."/>
            <person name="Nellist C.F."/>
            <person name="Bates H."/>
            <person name="Vickerstaff R.J."/>
            <person name="Harrison R.J."/>
        </authorList>
    </citation>
    <scope>NUCLEOTIDE SEQUENCE</scope>
    <source>
        <strain evidence="1">4040</strain>
        <strain evidence="2">P421</strain>
    </source>
</reference>
<evidence type="ECO:0000313" key="2">
    <source>
        <dbReference type="EMBL" id="KAG3210440.1"/>
    </source>
</evidence>
<proteinExistence type="predicted"/>
<accession>A0A8T1HDW2</accession>
<comment type="caution">
    <text evidence="2">The sequence shown here is derived from an EMBL/GenBank/DDBJ whole genome shotgun (WGS) entry which is preliminary data.</text>
</comment>
<dbReference type="Proteomes" id="UP000760860">
    <property type="component" value="Unassembled WGS sequence"/>
</dbReference>
<organism evidence="2 3">
    <name type="scientific">Phytophthora cactorum</name>
    <dbReference type="NCBI Taxonomy" id="29920"/>
    <lineage>
        <taxon>Eukaryota</taxon>
        <taxon>Sar</taxon>
        <taxon>Stramenopiles</taxon>
        <taxon>Oomycota</taxon>
        <taxon>Peronosporomycetes</taxon>
        <taxon>Peronosporales</taxon>
        <taxon>Peronosporaceae</taxon>
        <taxon>Phytophthora</taxon>
    </lineage>
</organism>
<protein>
    <submittedName>
        <fullName evidence="2">Uncharacterized protein</fullName>
    </submittedName>
</protein>
<name>A0A8T1HDW2_9STRA</name>
<dbReference type="Proteomes" id="UP000736787">
    <property type="component" value="Unassembled WGS sequence"/>
</dbReference>
<dbReference type="EMBL" id="RCMK01001083">
    <property type="protein sequence ID" value="KAG2902552.1"/>
    <property type="molecule type" value="Genomic_DNA"/>
</dbReference>
<dbReference type="EMBL" id="RCMV01001094">
    <property type="protein sequence ID" value="KAG3210440.1"/>
    <property type="molecule type" value="Genomic_DNA"/>
</dbReference>
<evidence type="ECO:0000313" key="1">
    <source>
        <dbReference type="EMBL" id="KAG2902552.1"/>
    </source>
</evidence>
<dbReference type="AlphaFoldDB" id="A0A8T1HDW2"/>
<sequence length="47" mass="5244">MTKNPVNHGRAKHIVDTAYTTMTHECLLMISLSKVSLVLLSVQYIEG</sequence>
<evidence type="ECO:0000313" key="3">
    <source>
        <dbReference type="Proteomes" id="UP000760860"/>
    </source>
</evidence>
<gene>
    <name evidence="1" type="ORF">PC117_g21446</name>
    <name evidence="2" type="ORF">PC129_g18567</name>
</gene>